<dbReference type="PANTHER" id="PTHR47970:SF12">
    <property type="entry name" value="KINESIN FAMILY MEMBER 11"/>
    <property type="match status" value="1"/>
</dbReference>
<organism evidence="9 10">
    <name type="scientific">Prorocentrum cordatum</name>
    <dbReference type="NCBI Taxonomy" id="2364126"/>
    <lineage>
        <taxon>Eukaryota</taxon>
        <taxon>Sar</taxon>
        <taxon>Alveolata</taxon>
        <taxon>Dinophyceae</taxon>
        <taxon>Prorocentrales</taxon>
        <taxon>Prorocentraceae</taxon>
        <taxon>Prorocentrum</taxon>
    </lineage>
</organism>
<feature type="compositionally biased region" description="Low complexity" evidence="7">
    <location>
        <begin position="1251"/>
        <end position="1314"/>
    </location>
</feature>
<evidence type="ECO:0000256" key="2">
    <source>
        <dbReference type="ARBA" id="ARBA00022490"/>
    </source>
</evidence>
<feature type="compositionally biased region" description="Low complexity" evidence="7">
    <location>
        <begin position="93"/>
        <end position="114"/>
    </location>
</feature>
<sequence>GSSAPPPPEAQGLPPAGLAAAAGGGGLGGVHEHLPDKLPHIVVAAASSASLKPMALSASLKRRQLYQLWRRPKPTDRPHRRRRAEAAAHPRPQEAAAGPGPAQAPEGPAAAAAAPEEEAPEEPRGFKEEASQSEALEIFQGTAKQPDLLEPPSAAAPRKSDRAAGSGRPSENEPKPKPRPSRLPNLMGEIEAHLERSEAVPPADEAGWLQETARLTSFAQEIRVLLEEAAEDKGGKLKIPRESIPKREMSVHRGDKDLQWARQKLRNCEEEHERLSQLLEDPEQEHLKELRALERDIDAENKRQKQLAAENRQRERTLAKAAADEIEADGDARALMQVERLDAELQVWRTKNASLEKQVQQAAAALQKAREDHKAVGAKLRQVEEQLGGEDARQRLAEQRRISEEENGRKEAEEASLQASIARLQESRKSAARSHERHAKDAARRLGGVEAQKAELEARLAELDRLERQLRRQQPAPRRTRRSTGKSQPQREAAEAKRTEEERDVLAEFLSYMVGKHGDVVRAWRKSLDVDGDGRLRFQEFVGGCKNAGYRDKLKTLWSALDIQGKGFIELIDLDPVAGRKLDDFRDFLEESYWTLEDAWERVFDCNGSSRCTEDDFVAACERIGWPGDAPQMFGWLDLSGTNLTVDEMNIIGMRRRKEPIVSAKDRIRERHSKDVEQADAMVQKFRDFLKKRYGNLERAWRTCLDPDGDGRLQFTEFCARCRELGFQGNLKALWLSLDQKGTGYVSLDELDPEFRAASESRAALAIQKRFRGKLARATSVAAQLQGAAATPKTRHSRREDDQKKALADFLSFLVSNFGDVVRAWRKTLDLDGNGRLQFQEFLAGCKKAGYRDDLKTIWKSLDCKGKGFVELIDLDADAGQKLNDFRDFLEENYQTLEDVWERVFDSNGSGRCTKDDFVASCARIGWPGNALQMFGWLDLSGTNITLDEMDLIGMSRRAKAVMSAKERVLERQAKDAEQAAAMLQKFRDYLRKRYGSLVKAWRTYLDPDGDGKLQFTEFCAKCREMGFQGNLKALWLSLDEDGTGYVSLDELDPEFRTSGAAPAAGAGHPEVGAQAGAAAAAGDGGGEEPTSADKEPAEEPASSARRSASGARRPSSAETRRTSRTSSQGERAAPEPSSARQPRPSFLSRPSLLATPRTSAPEKRRQSSTLAPPDPGQGRRSSREPDESKGTRSSRGSETARPPPAAAPAPPRDTPRPSGAPPPRASFVGPLEPVLRTPRRSVLGQQLQPLPDAAGPAAEQAPRAAASALLAPPAPGAGASARASGSGASLLPPAAAAGSSSRASARASKSPRASAREGAPPPSTPRTSARPGDGAPPPSTPRTSARPGDGAPPGPKASARESYRPPVDAGPKVDSKGKVKRGAGRANIFSVGGSKPKAAPKPAAAAKK</sequence>
<comment type="caution">
    <text evidence="9">The sequence shown here is derived from an EMBL/GenBank/DDBJ whole genome shotgun (WGS) entry which is preliminary data.</text>
</comment>
<dbReference type="EMBL" id="CAUYUJ010005000">
    <property type="protein sequence ID" value="CAK0811859.1"/>
    <property type="molecule type" value="Genomic_DNA"/>
</dbReference>
<feature type="non-terminal residue" evidence="9">
    <location>
        <position position="1"/>
    </location>
</feature>
<keyword evidence="3" id="KW-0106">Calcium</keyword>
<name>A0ABN9R4D4_9DINO</name>
<keyword evidence="2" id="KW-0963">Cytoplasm</keyword>
<feature type="region of interest" description="Disordered" evidence="7">
    <location>
        <begin position="67"/>
        <end position="205"/>
    </location>
</feature>
<reference evidence="9" key="1">
    <citation type="submission" date="2023-10" db="EMBL/GenBank/DDBJ databases">
        <authorList>
            <person name="Chen Y."/>
            <person name="Shah S."/>
            <person name="Dougan E. K."/>
            <person name="Thang M."/>
            <person name="Chan C."/>
        </authorList>
    </citation>
    <scope>NUCLEOTIDE SEQUENCE [LARGE SCALE GENOMIC DNA]</scope>
</reference>
<evidence type="ECO:0000256" key="7">
    <source>
        <dbReference type="SAM" id="MobiDB-lite"/>
    </source>
</evidence>
<dbReference type="Gene3D" id="1.10.238.10">
    <property type="entry name" value="EF-hand"/>
    <property type="match status" value="4"/>
</dbReference>
<dbReference type="InterPro" id="IPR047149">
    <property type="entry name" value="KIF11-like"/>
</dbReference>
<feature type="compositionally biased region" description="Low complexity" evidence="7">
    <location>
        <begin position="10"/>
        <end position="21"/>
    </location>
</feature>
<gene>
    <name evidence="9" type="ORF">PCOR1329_LOCUS16320</name>
</gene>
<comment type="subcellular location">
    <subcellularLocation>
        <location evidence="1">Cytoplasm</location>
        <location evidence="1">Cytoskeleton</location>
    </subcellularLocation>
</comment>
<dbReference type="InterPro" id="IPR002048">
    <property type="entry name" value="EF_hand_dom"/>
</dbReference>
<dbReference type="SUPFAM" id="SSF47473">
    <property type="entry name" value="EF-hand"/>
    <property type="match status" value="4"/>
</dbReference>
<keyword evidence="6" id="KW-0175">Coiled coil</keyword>
<feature type="region of interest" description="Disordered" evidence="7">
    <location>
        <begin position="232"/>
        <end position="255"/>
    </location>
</feature>
<accession>A0ABN9R4D4</accession>
<feature type="region of interest" description="Disordered" evidence="7">
    <location>
        <begin position="467"/>
        <end position="499"/>
    </location>
</feature>
<feature type="domain" description="EF-hand" evidence="8">
    <location>
        <begin position="1006"/>
        <end position="1029"/>
    </location>
</feature>
<feature type="domain" description="EF-hand" evidence="8">
    <location>
        <begin position="705"/>
        <end position="728"/>
    </location>
</feature>
<dbReference type="PROSITE" id="PS00018">
    <property type="entry name" value="EF_HAND_1"/>
    <property type="match status" value="5"/>
</dbReference>
<evidence type="ECO:0000256" key="3">
    <source>
        <dbReference type="ARBA" id="ARBA00022837"/>
    </source>
</evidence>
<evidence type="ECO:0000259" key="8">
    <source>
        <dbReference type="PROSITE" id="PS50222"/>
    </source>
</evidence>
<keyword evidence="4" id="KW-0505">Motor protein</keyword>
<feature type="coiled-coil region" evidence="6">
    <location>
        <begin position="258"/>
        <end position="310"/>
    </location>
</feature>
<feature type="compositionally biased region" description="Basic and acidic residues" evidence="7">
    <location>
        <begin position="1182"/>
        <end position="1191"/>
    </location>
</feature>
<dbReference type="Proteomes" id="UP001189429">
    <property type="component" value="Unassembled WGS sequence"/>
</dbReference>
<dbReference type="InterPro" id="IPR018247">
    <property type="entry name" value="EF_Hand_1_Ca_BS"/>
</dbReference>
<protein>
    <recommendedName>
        <fullName evidence="8">EF-hand domain-containing protein</fullName>
    </recommendedName>
</protein>
<feature type="compositionally biased region" description="Basic and acidic residues" evidence="7">
    <location>
        <begin position="121"/>
        <end position="130"/>
    </location>
</feature>
<evidence type="ECO:0000256" key="1">
    <source>
        <dbReference type="ARBA" id="ARBA00004245"/>
    </source>
</evidence>
<evidence type="ECO:0000313" key="9">
    <source>
        <dbReference type="EMBL" id="CAK0811859.1"/>
    </source>
</evidence>
<feature type="compositionally biased region" description="Low complexity" evidence="7">
    <location>
        <begin position="1396"/>
        <end position="1409"/>
    </location>
</feature>
<dbReference type="PANTHER" id="PTHR47970">
    <property type="entry name" value="KINESIN-LIKE PROTEIN KIF11"/>
    <property type="match status" value="1"/>
</dbReference>
<feature type="region of interest" description="Disordered" evidence="7">
    <location>
        <begin position="1"/>
        <end position="33"/>
    </location>
</feature>
<evidence type="ECO:0000256" key="6">
    <source>
        <dbReference type="SAM" id="Coils"/>
    </source>
</evidence>
<feature type="domain" description="EF-hand" evidence="8">
    <location>
        <begin position="827"/>
        <end position="852"/>
    </location>
</feature>
<proteinExistence type="predicted"/>
<feature type="domain" description="EF-hand" evidence="8">
    <location>
        <begin position="526"/>
        <end position="551"/>
    </location>
</feature>
<evidence type="ECO:0000256" key="5">
    <source>
        <dbReference type="ARBA" id="ARBA00023212"/>
    </source>
</evidence>
<evidence type="ECO:0000256" key="4">
    <source>
        <dbReference type="ARBA" id="ARBA00023175"/>
    </source>
</evidence>
<dbReference type="SMART" id="SM00054">
    <property type="entry name" value="EFh"/>
    <property type="match status" value="7"/>
</dbReference>
<keyword evidence="10" id="KW-1185">Reference proteome</keyword>
<feature type="region of interest" description="Disordered" evidence="7">
    <location>
        <begin position="382"/>
        <end position="446"/>
    </location>
</feature>
<feature type="compositionally biased region" description="Pro residues" evidence="7">
    <location>
        <begin position="1202"/>
        <end position="1225"/>
    </location>
</feature>
<dbReference type="PROSITE" id="PS50096">
    <property type="entry name" value="IQ"/>
    <property type="match status" value="1"/>
</dbReference>
<evidence type="ECO:0000313" key="10">
    <source>
        <dbReference type="Proteomes" id="UP001189429"/>
    </source>
</evidence>
<dbReference type="PROSITE" id="PS50222">
    <property type="entry name" value="EF_HAND_2"/>
    <property type="match status" value="4"/>
</dbReference>
<dbReference type="InterPro" id="IPR011992">
    <property type="entry name" value="EF-hand-dom_pair"/>
</dbReference>
<keyword evidence="5" id="KW-0206">Cytoskeleton</keyword>
<feature type="compositionally biased region" description="Low complexity" evidence="7">
    <location>
        <begin position="1100"/>
        <end position="1118"/>
    </location>
</feature>
<feature type="region of interest" description="Disordered" evidence="7">
    <location>
        <begin position="1075"/>
        <end position="1409"/>
    </location>
</feature>
<feature type="compositionally biased region" description="Basic and acidic residues" evidence="7">
    <location>
        <begin position="390"/>
        <end position="413"/>
    </location>
</feature>